<accession>A0A6L5XA30</accession>
<keyword evidence="2" id="KW-1185">Reference proteome</keyword>
<dbReference type="Gene3D" id="1.10.30.50">
    <property type="match status" value="1"/>
</dbReference>
<dbReference type="RefSeq" id="WP_154527558.1">
    <property type="nucleotide sequence ID" value="NZ_VULZ01000024.1"/>
</dbReference>
<reference evidence="1 2" key="1">
    <citation type="submission" date="2019-08" db="EMBL/GenBank/DDBJ databases">
        <title>In-depth cultivation of the pig gut microbiome towards novel bacterial diversity and tailored functional studies.</title>
        <authorList>
            <person name="Wylensek D."/>
            <person name="Hitch T.C.A."/>
            <person name="Clavel T."/>
        </authorList>
    </citation>
    <scope>NUCLEOTIDE SEQUENCE [LARGE SCALE GENOMIC DNA]</scope>
    <source>
        <strain evidence="1 2">Oil+RF-744-WCA-WT-11</strain>
    </source>
</reference>
<proteinExistence type="predicted"/>
<evidence type="ECO:0000313" key="2">
    <source>
        <dbReference type="Proteomes" id="UP000481852"/>
    </source>
</evidence>
<comment type="caution">
    <text evidence="1">The sequence shown here is derived from an EMBL/GenBank/DDBJ whole genome shotgun (WGS) entry which is preliminary data.</text>
</comment>
<evidence type="ECO:0008006" key="3">
    <source>
        <dbReference type="Google" id="ProtNLM"/>
    </source>
</evidence>
<name>A0A6L5XA30_9FIRM</name>
<evidence type="ECO:0000313" key="1">
    <source>
        <dbReference type="EMBL" id="MSS16128.1"/>
    </source>
</evidence>
<dbReference type="EMBL" id="VULZ01000024">
    <property type="protein sequence ID" value="MSS16128.1"/>
    <property type="molecule type" value="Genomic_DNA"/>
</dbReference>
<gene>
    <name evidence="1" type="ORF">FYJ35_14040</name>
</gene>
<dbReference type="Proteomes" id="UP000481852">
    <property type="component" value="Unassembled WGS sequence"/>
</dbReference>
<organism evidence="1 2">
    <name type="scientific">Porcincola intestinalis</name>
    <dbReference type="NCBI Taxonomy" id="2606632"/>
    <lineage>
        <taxon>Bacteria</taxon>
        <taxon>Bacillati</taxon>
        <taxon>Bacillota</taxon>
        <taxon>Clostridia</taxon>
        <taxon>Lachnospirales</taxon>
        <taxon>Lachnospiraceae</taxon>
        <taxon>Porcincola</taxon>
    </lineage>
</organism>
<protein>
    <recommendedName>
        <fullName evidence="3">HNH endonuclease</fullName>
    </recommendedName>
</protein>
<sequence length="131" mass="15591">MTQAELATWIRQLIKEDRLYKFYKSKDWIKLKTDILRDAHYECAVCRQHGKITRYDVDFMTGEKKLISTVHHVMHVRDHPELAMSRTFRDPATGEIKTNLLPVCKSCHNKLHPEKFKSKQKQAKPLTVERW</sequence>
<dbReference type="AlphaFoldDB" id="A0A6L5XA30"/>